<accession>A0A8H7CJ17</accession>
<gene>
    <name evidence="1" type="ORF">MSAN_02273700</name>
</gene>
<evidence type="ECO:0000313" key="2">
    <source>
        <dbReference type="Proteomes" id="UP000623467"/>
    </source>
</evidence>
<dbReference type="EMBL" id="JACAZH010000035">
    <property type="protein sequence ID" value="KAF7337213.1"/>
    <property type="molecule type" value="Genomic_DNA"/>
</dbReference>
<dbReference type="OrthoDB" id="4764735at2759"/>
<evidence type="ECO:0000313" key="1">
    <source>
        <dbReference type="EMBL" id="KAF7337213.1"/>
    </source>
</evidence>
<proteinExistence type="predicted"/>
<reference evidence="1" key="1">
    <citation type="submission" date="2020-05" db="EMBL/GenBank/DDBJ databases">
        <title>Mycena genomes resolve the evolution of fungal bioluminescence.</title>
        <authorList>
            <person name="Tsai I.J."/>
        </authorList>
    </citation>
    <scope>NUCLEOTIDE SEQUENCE</scope>
    <source>
        <strain evidence="1">160909Yilan</strain>
    </source>
</reference>
<protein>
    <submittedName>
        <fullName evidence="1">Uncharacterized protein</fullName>
    </submittedName>
</protein>
<name>A0A8H7CJ17_9AGAR</name>
<dbReference type="AlphaFoldDB" id="A0A8H7CJ17"/>
<organism evidence="1 2">
    <name type="scientific">Mycena sanguinolenta</name>
    <dbReference type="NCBI Taxonomy" id="230812"/>
    <lineage>
        <taxon>Eukaryota</taxon>
        <taxon>Fungi</taxon>
        <taxon>Dikarya</taxon>
        <taxon>Basidiomycota</taxon>
        <taxon>Agaricomycotina</taxon>
        <taxon>Agaricomycetes</taxon>
        <taxon>Agaricomycetidae</taxon>
        <taxon>Agaricales</taxon>
        <taxon>Marasmiineae</taxon>
        <taxon>Mycenaceae</taxon>
        <taxon>Mycena</taxon>
    </lineage>
</organism>
<sequence length="207" mass="22385">MDCAFHLAPTDRITCVSPTASFSASDEPALPAEVLRILSDETHPQVSASLYDLGLAMEPDVYCMCWKTTSGEGWYEANRALHPSRCVSRSRLARFIKNVCNSDGSHTSRTTFGPNASGLEEHIIGNMRRSQPTAIALGVGGAYAVLYDDGTLTYDLGEQYPLFQALIVEARAKGGIKYVALNPFVAGEYYAVQARGGPLPGPPLRLK</sequence>
<keyword evidence="2" id="KW-1185">Reference proteome</keyword>
<dbReference type="Proteomes" id="UP000623467">
    <property type="component" value="Unassembled WGS sequence"/>
</dbReference>
<comment type="caution">
    <text evidence="1">The sequence shown here is derived from an EMBL/GenBank/DDBJ whole genome shotgun (WGS) entry which is preliminary data.</text>
</comment>